<dbReference type="Proteomes" id="UP001259347">
    <property type="component" value="Unassembled WGS sequence"/>
</dbReference>
<accession>A0ABU1SFD4</accession>
<reference evidence="2 3" key="1">
    <citation type="submission" date="2023-07" db="EMBL/GenBank/DDBJ databases">
        <title>Sorghum-associated microbial communities from plants grown in Nebraska, USA.</title>
        <authorList>
            <person name="Schachtman D."/>
        </authorList>
    </citation>
    <scope>NUCLEOTIDE SEQUENCE [LARGE SCALE GENOMIC DNA]</scope>
    <source>
        <strain evidence="2 3">2980</strain>
    </source>
</reference>
<dbReference type="RefSeq" id="WP_310021366.1">
    <property type="nucleotide sequence ID" value="NZ_JAVDUM010000011.1"/>
</dbReference>
<comment type="caution">
    <text evidence="2">The sequence shown here is derived from an EMBL/GenBank/DDBJ whole genome shotgun (WGS) entry which is preliminary data.</text>
</comment>
<gene>
    <name evidence="2" type="ORF">J2Y69_002601</name>
</gene>
<feature type="compositionally biased region" description="Basic and acidic residues" evidence="1">
    <location>
        <begin position="252"/>
        <end position="266"/>
    </location>
</feature>
<evidence type="ECO:0000313" key="3">
    <source>
        <dbReference type="Proteomes" id="UP001259347"/>
    </source>
</evidence>
<keyword evidence="3" id="KW-1185">Reference proteome</keyword>
<evidence type="ECO:0000313" key="2">
    <source>
        <dbReference type="EMBL" id="MDR6867993.1"/>
    </source>
</evidence>
<organism evidence="2 3">
    <name type="scientific">Microbacterium resistens</name>
    <dbReference type="NCBI Taxonomy" id="156977"/>
    <lineage>
        <taxon>Bacteria</taxon>
        <taxon>Bacillati</taxon>
        <taxon>Actinomycetota</taxon>
        <taxon>Actinomycetes</taxon>
        <taxon>Micrococcales</taxon>
        <taxon>Microbacteriaceae</taxon>
        <taxon>Microbacterium</taxon>
    </lineage>
</organism>
<name>A0ABU1SFD4_9MICO</name>
<evidence type="ECO:0000256" key="1">
    <source>
        <dbReference type="SAM" id="MobiDB-lite"/>
    </source>
</evidence>
<feature type="region of interest" description="Disordered" evidence="1">
    <location>
        <begin position="245"/>
        <end position="279"/>
    </location>
</feature>
<protein>
    <submittedName>
        <fullName evidence="2">Uncharacterized protein</fullName>
    </submittedName>
</protein>
<dbReference type="EMBL" id="JAVDUM010000011">
    <property type="protein sequence ID" value="MDR6867993.1"/>
    <property type="molecule type" value="Genomic_DNA"/>
</dbReference>
<sequence length="345" mass="37605">MQWEGEVGVGTWIRERLDGDSTTMHSVVPRGFEAYARVFHPAQARSMPGRPVPTNEEWHRMSDAERTRLFALLIDAPATWSDAAAAFGTVLHPLAQWHRIVAVPDLGDVHGQLQLASHPLAPDGREFSAPALGDLDPRDLAPIAAHLVAHTSTPDDGHAAVWEGWGGLLGHFGHGPARADLRLDAGAAHEEMLARSIHDPFNNVFRAPTWQEGILPREISEGALLELPQRRHVLFTAPPRVFADPSWPNRAPWRDEHGADDGIRDDGQDDPAASWTTAQHPSLIWPADHAWVLVSEIDFDSTVIGGSAELIRAICEDPAIEALPLPAEASLTADADTVNRPRGRG</sequence>
<proteinExistence type="predicted"/>